<proteinExistence type="predicted"/>
<dbReference type="AlphaFoldDB" id="A0AAX2JD24"/>
<reference evidence="1 2" key="1">
    <citation type="submission" date="2018-06" db="EMBL/GenBank/DDBJ databases">
        <authorList>
            <consortium name="Pathogen Informatics"/>
            <person name="Doyle S."/>
        </authorList>
    </citation>
    <scope>NUCLEOTIDE SEQUENCE [LARGE SCALE GENOMIC DNA]</scope>
    <source>
        <strain evidence="1 2">NCTC12112</strain>
    </source>
</reference>
<name>A0AAX2JD24_9FUSO</name>
<dbReference type="EMBL" id="LS483487">
    <property type="protein sequence ID" value="SQJ03969.1"/>
    <property type="molecule type" value="Genomic_DNA"/>
</dbReference>
<sequence length="57" mass="6451">MKKEYNDIAKTYCKCGRFLYEQIGSKTRFPRGVSVIISGDLSQVECKCGEITKVSLK</sequence>
<dbReference type="RefSeq" id="WP_005980065.1">
    <property type="nucleotide sequence ID" value="NZ_CABKNW010000004.1"/>
</dbReference>
<evidence type="ECO:0000313" key="1">
    <source>
        <dbReference type="EMBL" id="SQJ03969.1"/>
    </source>
</evidence>
<protein>
    <submittedName>
        <fullName evidence="1">Uncharacterized protein</fullName>
    </submittedName>
</protein>
<organism evidence="1 2">
    <name type="scientific">Fusobacterium ulcerans</name>
    <dbReference type="NCBI Taxonomy" id="861"/>
    <lineage>
        <taxon>Bacteria</taxon>
        <taxon>Fusobacteriati</taxon>
        <taxon>Fusobacteriota</taxon>
        <taxon>Fusobacteriia</taxon>
        <taxon>Fusobacteriales</taxon>
        <taxon>Fusobacteriaceae</taxon>
        <taxon>Fusobacterium</taxon>
    </lineage>
</organism>
<dbReference type="Proteomes" id="UP000249008">
    <property type="component" value="Chromosome 1"/>
</dbReference>
<gene>
    <name evidence="1" type="ORF">NCTC12112_01732</name>
</gene>
<evidence type="ECO:0000313" key="2">
    <source>
        <dbReference type="Proteomes" id="UP000249008"/>
    </source>
</evidence>
<accession>A0AAX2JD24</accession>